<evidence type="ECO:0000256" key="4">
    <source>
        <dbReference type="ARBA" id="ARBA00022737"/>
    </source>
</evidence>
<keyword evidence="8 12" id="KW-0472">Membrane</keyword>
<dbReference type="GO" id="GO:0001518">
    <property type="term" value="C:voltage-gated sodium channel complex"/>
    <property type="evidence" value="ECO:0000318"/>
    <property type="project" value="GO_Central"/>
</dbReference>
<organism evidence="14 15">
    <name type="scientific">Trichoplax adhaerens</name>
    <name type="common">Trichoplax reptans</name>
    <dbReference type="NCBI Taxonomy" id="10228"/>
    <lineage>
        <taxon>Eukaryota</taxon>
        <taxon>Metazoa</taxon>
        <taxon>Placozoa</taxon>
        <taxon>Uniplacotomia</taxon>
        <taxon>Trichoplacea</taxon>
        <taxon>Trichoplacidae</taxon>
        <taxon>Trichoplax</taxon>
    </lineage>
</organism>
<feature type="region of interest" description="Disordered" evidence="11">
    <location>
        <begin position="1289"/>
        <end position="1375"/>
    </location>
</feature>
<feature type="compositionally biased region" description="Polar residues" evidence="11">
    <location>
        <begin position="684"/>
        <end position="704"/>
    </location>
</feature>
<dbReference type="HOGENOM" id="CLU_000540_5_1_1"/>
<dbReference type="InterPro" id="IPR044564">
    <property type="entry name" value="Na_chnl_inactivation_gate"/>
</dbReference>
<dbReference type="EMBL" id="DS985243">
    <property type="protein sequence ID" value="EDV26563.1"/>
    <property type="molecule type" value="Genomic_DNA"/>
</dbReference>
<keyword evidence="9" id="KW-0325">Glycoprotein</keyword>
<dbReference type="CTD" id="6752307"/>
<comment type="subcellular location">
    <subcellularLocation>
        <location evidence="1">Membrane</location>
        <topology evidence="1">Multi-pass membrane protein</topology>
    </subcellularLocation>
</comment>
<accession>B3RSR3</accession>
<gene>
    <name evidence="14" type="ORF">TRIADDRAFT_54699</name>
</gene>
<dbReference type="OMA" id="VERCEDH"/>
<feature type="transmembrane region" description="Helical" evidence="12">
    <location>
        <begin position="1573"/>
        <end position="1599"/>
    </location>
</feature>
<keyword evidence="3 12" id="KW-0812">Transmembrane</keyword>
<evidence type="ECO:0000256" key="6">
    <source>
        <dbReference type="ARBA" id="ARBA00022989"/>
    </source>
</evidence>
<keyword evidence="2" id="KW-0813">Transport</keyword>
<dbReference type="PANTHER" id="PTHR10037">
    <property type="entry name" value="VOLTAGE-GATED CATION CHANNEL CALCIUM AND SODIUM"/>
    <property type="match status" value="1"/>
</dbReference>
<feature type="compositionally biased region" description="Polar residues" evidence="11">
    <location>
        <begin position="537"/>
        <end position="580"/>
    </location>
</feature>
<feature type="compositionally biased region" description="Basic and acidic residues" evidence="11">
    <location>
        <begin position="1311"/>
        <end position="1322"/>
    </location>
</feature>
<evidence type="ECO:0000256" key="5">
    <source>
        <dbReference type="ARBA" id="ARBA00022882"/>
    </source>
</evidence>
<protein>
    <recommendedName>
        <fullName evidence="13">Ion transport domain-containing protein</fullName>
    </recommendedName>
</protein>
<dbReference type="GO" id="GO:0086010">
    <property type="term" value="P:membrane depolarization during action potential"/>
    <property type="evidence" value="ECO:0000318"/>
    <property type="project" value="GO_Central"/>
</dbReference>
<feature type="domain" description="Ion transport" evidence="13">
    <location>
        <begin position="807"/>
        <end position="1041"/>
    </location>
</feature>
<dbReference type="GeneID" id="6752307"/>
<dbReference type="OrthoDB" id="2984333at2759"/>
<keyword evidence="10" id="KW-0407">Ion channel</keyword>
<feature type="transmembrane region" description="Helical" evidence="12">
    <location>
        <begin position="1012"/>
        <end position="1035"/>
    </location>
</feature>
<feature type="transmembrane region" description="Helical" evidence="12">
    <location>
        <begin position="387"/>
        <end position="414"/>
    </location>
</feature>
<sequence>MKGGIRIGHFFRRRQRRTSPLERPNDDPDDQTQNNERDLTWTHAQSQSNGQHIANLEPSPDVVGEEDIHQGKKKKKFSNPLYENLLAKGVVGKYVEDVDPDQQNILGLVLMKGCQGFSNGQNLSLTLATFFDFFVLLIILSNCVLLAFRPEEISSYNTIEIGYNVVYTIEMTLKIIARGFIIHRFAYLRDPWNWLDFLVVVLGFVAAIPQLSYIPGIGVVRVFRALRMITVIDGLKTMVNAMLKSLRMLTDVFYLTIFFLCIFGLLGLQMFMGVLSQKCCLPYDYNRSAIDPSYPSTLQSYVLNETLANWLRDGDDYIICGNSSTARSCSKYSPNHVCYEGALPNPNDGYTSFDNFPISLLNSFQLVTMDFWEDPYNKISDAVDIGYALFFVFVIILGSFYLLNLVIAVVSMAYNQEDRLMHDLLLNHSKMMIATKKSSVFPYYSEKAPTLWTLQNPSQSNIEEGTVKKDAISINTTNTENDAIKKNQSLQSSPRRLMKRTSLYEDALLSGIMENKDLLRRRLIEINRECPLDSLPYTKSQSQEASKVSGKQNNHSDMASNSSDGSLDPNHGQSSQASSNSRHDNKNERRGANSISSLTSTELTNASSLSSSTTIKQRESLELQILQKGEHDHSVEEREAAIITENDDTDKNDEDHHRPTQRKAAKDNDSLDELINESTQLALRNITKSSTTSSNRGKNLSAKASNGKRKESESLETSSISQAGFSLKSRENSLISLNAKAPNKARESIGGFAEPAIAEAKELVSIESENGDPAMSDSVTDPSIPRVGKGPCWQTFRSPINKIVTDPLFDLIITFCIALNTLFMALYQPNPRNDPGKASLNNVIQIANYVFTGIFTLEMVLKLIAFTPSGYISSKWNVFDGLVVIVSYLDFILSTILQQNRGLAVLRTFRLLRVFKLAQSWTAMRTLVRAIVRSLSAIFYVTLILFLVLYVFAVLGMKIFRQPYLNYYSTVNFPRWNFNTFFDSFMLIFRVLCGEWVEPLYEAMRATNPASIIFFISAYVIGNLLVLNLFLALLLSSFENVSFTETYDQDTIINNRRASPMISIALRLAQILRADKLYFYMRAHFGCCKRAEVAEINPPNKEDESSVISQSIVMDPIDLGYPGSSLPIQQGKVFKLEPIPGRKTSDAPSRSITDLRGFIIPSAQDLQRSRKSVPNISLQGHDLRGMTQDLRNTTRSKNSVQTIPIESKIEFMAVNASNRSSNNESDYPVDLHNKVYATSSKKNNGLLSTNSNGKALSASCNHLPVGTRHHSGSGLTLCHVGTGMASSENLDNGISNPKTSLMSKSVTQLESKNETRLIIDRRRSTRSVNRNHSHLSEDDDDYYYPEQDSDESDDEVIISSDDKPSRVATPPLRRGQVSRSSFVRLGSDGDIDANEDEDWSASRCESTVGDAEEAATTTNLPAPCFPRFVSKCFPACRSDEWAITNYWVTMRIYVKRLVEHRVFEGIILLLIFASSVILALEDAYILQRQDLARAIEALNVFFAIAFTVEMVLKWIGLGFVAYFTNPWNLLDASIVAISLVTIILRNLAAFRSLRTLRALRPLRAVSHWEGMKVVVNALFGSIPSIANVILVGAILWLIFGISGMYIFGGLFYKCEDAAGNRMNASIIPNRTVCLDNGLTWQNSLINFDSVPAAFLALFQVATFEGWMEIMRDATDAKGIDLQPVRLYNKGAYVYFVIFIFFGTFFTLNLIVSVIIDNFYKLKRTYERNAAGIPTDILLTESQKKWYKTMQKLSKKKPTKQIPPSRYKWQNHLLGYVQTQRFDLFIMTIIFANTITMMVNHYQEAKEVSDALHILFY</sequence>
<keyword evidence="7" id="KW-0406">Ion transport</keyword>
<proteinExistence type="predicted"/>
<feature type="compositionally biased region" description="Acidic residues" evidence="11">
    <location>
        <begin position="1337"/>
        <end position="1356"/>
    </location>
</feature>
<name>B3RSR3_TRIAD</name>
<dbReference type="Gene3D" id="1.20.120.350">
    <property type="entry name" value="Voltage-gated potassium channels. Chain C"/>
    <property type="match status" value="3"/>
</dbReference>
<evidence type="ECO:0000256" key="10">
    <source>
        <dbReference type="ARBA" id="ARBA00023303"/>
    </source>
</evidence>
<dbReference type="PANTHER" id="PTHR10037:SF62">
    <property type="entry name" value="SODIUM CHANNEL PROTEIN 60E"/>
    <property type="match status" value="1"/>
</dbReference>
<evidence type="ECO:0000256" key="3">
    <source>
        <dbReference type="ARBA" id="ARBA00022692"/>
    </source>
</evidence>
<dbReference type="GO" id="GO:0035725">
    <property type="term" value="P:sodium ion transmembrane transport"/>
    <property type="evidence" value="ECO:0000318"/>
    <property type="project" value="GO_Central"/>
</dbReference>
<dbReference type="InParanoid" id="B3RSR3"/>
<dbReference type="GO" id="GO:0005248">
    <property type="term" value="F:voltage-gated sodium channel activity"/>
    <property type="evidence" value="ECO:0000318"/>
    <property type="project" value="GO_Central"/>
</dbReference>
<feature type="transmembrane region" description="Helical" evidence="12">
    <location>
        <begin position="1498"/>
        <end position="1523"/>
    </location>
</feature>
<feature type="domain" description="Ion transport" evidence="13">
    <location>
        <begin position="1460"/>
        <end position="1724"/>
    </location>
</feature>
<dbReference type="InterPro" id="IPR027359">
    <property type="entry name" value="Volt_channel_dom_sf"/>
</dbReference>
<feature type="transmembrane region" description="Helical" evidence="12">
    <location>
        <begin position="807"/>
        <end position="826"/>
    </location>
</feature>
<evidence type="ECO:0000256" key="7">
    <source>
        <dbReference type="ARBA" id="ARBA00023065"/>
    </source>
</evidence>
<feature type="region of interest" description="Disordered" evidence="11">
    <location>
        <begin position="1"/>
        <end position="71"/>
    </location>
</feature>
<feature type="transmembrane region" description="Helical" evidence="12">
    <location>
        <begin position="125"/>
        <end position="148"/>
    </location>
</feature>
<dbReference type="CDD" id="cd13433">
    <property type="entry name" value="Na_channel_gate"/>
    <property type="match status" value="1"/>
</dbReference>
<dbReference type="STRING" id="10228.B3RSR3"/>
<keyword evidence="6 12" id="KW-1133">Transmembrane helix</keyword>
<feature type="compositionally biased region" description="Basic residues" evidence="11">
    <location>
        <begin position="1323"/>
        <end position="1333"/>
    </location>
</feature>
<dbReference type="FunFam" id="1.20.120.350:FF:000009">
    <property type="entry name" value="Voltage-dependent T-type calcium channel subunit alpha"/>
    <property type="match status" value="1"/>
</dbReference>
<feature type="transmembrane region" description="Helical" evidence="12">
    <location>
        <begin position="1465"/>
        <end position="1486"/>
    </location>
</feature>
<feature type="compositionally biased region" description="Low complexity" evidence="11">
    <location>
        <begin position="596"/>
        <end position="614"/>
    </location>
</feature>
<dbReference type="InterPro" id="IPR005821">
    <property type="entry name" value="Ion_trans_dom"/>
</dbReference>
<keyword evidence="4" id="KW-0677">Repeat</keyword>
<feature type="compositionally biased region" description="Polar residues" evidence="11">
    <location>
        <begin position="42"/>
        <end position="52"/>
    </location>
</feature>
<dbReference type="PhylomeDB" id="B3RSR3"/>
<feature type="region of interest" description="Disordered" evidence="11">
    <location>
        <begin position="534"/>
        <end position="615"/>
    </location>
</feature>
<dbReference type="RefSeq" id="XP_002110559.1">
    <property type="nucleotide sequence ID" value="XM_002110523.1"/>
</dbReference>
<feature type="region of interest" description="Disordered" evidence="11">
    <location>
        <begin position="642"/>
        <end position="672"/>
    </location>
</feature>
<evidence type="ECO:0000256" key="2">
    <source>
        <dbReference type="ARBA" id="ARBA00022448"/>
    </source>
</evidence>
<evidence type="ECO:0000256" key="9">
    <source>
        <dbReference type="ARBA" id="ARBA00023180"/>
    </source>
</evidence>
<evidence type="ECO:0000259" key="13">
    <source>
        <dbReference type="Pfam" id="PF00520"/>
    </source>
</evidence>
<dbReference type="Pfam" id="PF00520">
    <property type="entry name" value="Ion_trans"/>
    <property type="match status" value="3"/>
</dbReference>
<feature type="transmembrane region" description="Helical" evidence="12">
    <location>
        <begin position="252"/>
        <end position="272"/>
    </location>
</feature>
<feature type="compositionally biased region" description="Basic and acidic residues" evidence="11">
    <location>
        <begin position="653"/>
        <end position="669"/>
    </location>
</feature>
<dbReference type="eggNOG" id="KOG2301">
    <property type="taxonomic scope" value="Eukaryota"/>
</dbReference>
<feature type="compositionally biased region" description="Basic and acidic residues" evidence="11">
    <location>
        <begin position="581"/>
        <end position="591"/>
    </location>
</feature>
<feature type="transmembrane region" description="Helical" evidence="12">
    <location>
        <begin position="937"/>
        <end position="957"/>
    </location>
</feature>
<feature type="transmembrane region" description="Helical" evidence="12">
    <location>
        <begin position="1691"/>
        <end position="1715"/>
    </location>
</feature>
<feature type="domain" description="Ion transport" evidence="13">
    <location>
        <begin position="129"/>
        <end position="417"/>
    </location>
</feature>
<evidence type="ECO:0000313" key="15">
    <source>
        <dbReference type="Proteomes" id="UP000009022"/>
    </source>
</evidence>
<evidence type="ECO:0000256" key="1">
    <source>
        <dbReference type="ARBA" id="ARBA00004141"/>
    </source>
</evidence>
<dbReference type="SUPFAM" id="SSF81324">
    <property type="entry name" value="Voltage-gated potassium channels"/>
    <property type="match status" value="3"/>
</dbReference>
<dbReference type="KEGG" id="tad:TRIADDRAFT_54699"/>
<feature type="transmembrane region" description="Helical" evidence="12">
    <location>
        <begin position="846"/>
        <end position="866"/>
    </location>
</feature>
<evidence type="ECO:0000256" key="11">
    <source>
        <dbReference type="SAM" id="MobiDB-lite"/>
    </source>
</evidence>
<dbReference type="Gene3D" id="1.10.287.70">
    <property type="match status" value="3"/>
</dbReference>
<feature type="transmembrane region" description="Helical" evidence="12">
    <location>
        <begin position="197"/>
        <end position="220"/>
    </location>
</feature>
<feature type="transmembrane region" description="Helical" evidence="12">
    <location>
        <begin position="1529"/>
        <end position="1553"/>
    </location>
</feature>
<feature type="transmembrane region" description="Helical" evidence="12">
    <location>
        <begin position="878"/>
        <end position="897"/>
    </location>
</feature>
<dbReference type="GO" id="GO:0019228">
    <property type="term" value="P:neuronal action potential"/>
    <property type="evidence" value="ECO:0000318"/>
    <property type="project" value="GO_Central"/>
</dbReference>
<keyword evidence="15" id="KW-1185">Reference proteome</keyword>
<dbReference type="FunFam" id="1.20.120.350:FF:000068">
    <property type="entry name" value="Sodium channel protein"/>
    <property type="match status" value="1"/>
</dbReference>
<evidence type="ECO:0000313" key="14">
    <source>
        <dbReference type="EMBL" id="EDV26563.1"/>
    </source>
</evidence>
<feature type="region of interest" description="Disordered" evidence="11">
    <location>
        <begin position="684"/>
        <end position="722"/>
    </location>
</feature>
<evidence type="ECO:0000256" key="8">
    <source>
        <dbReference type="ARBA" id="ARBA00023136"/>
    </source>
</evidence>
<dbReference type="InterPro" id="IPR043203">
    <property type="entry name" value="VGCC_Ca_Na"/>
</dbReference>
<evidence type="ECO:0000256" key="12">
    <source>
        <dbReference type="SAM" id="Phobius"/>
    </source>
</evidence>
<feature type="compositionally biased region" description="Polar residues" evidence="11">
    <location>
        <begin position="1289"/>
        <end position="1310"/>
    </location>
</feature>
<keyword evidence="5" id="KW-0851">Voltage-gated channel</keyword>
<reference evidence="14 15" key="1">
    <citation type="journal article" date="2008" name="Nature">
        <title>The Trichoplax genome and the nature of placozoans.</title>
        <authorList>
            <person name="Srivastava M."/>
            <person name="Begovic E."/>
            <person name="Chapman J."/>
            <person name="Putnam N.H."/>
            <person name="Hellsten U."/>
            <person name="Kawashima T."/>
            <person name="Kuo A."/>
            <person name="Mitros T."/>
            <person name="Salamov A."/>
            <person name="Carpenter M.L."/>
            <person name="Signorovitch A.Y."/>
            <person name="Moreno M.A."/>
            <person name="Kamm K."/>
            <person name="Grimwood J."/>
            <person name="Schmutz J."/>
            <person name="Shapiro H."/>
            <person name="Grigoriev I.V."/>
            <person name="Buss L.W."/>
            <person name="Schierwater B."/>
            <person name="Dellaporta S.L."/>
            <person name="Rokhsar D.S."/>
        </authorList>
    </citation>
    <scope>NUCLEOTIDE SEQUENCE [LARGE SCALE GENOMIC DNA]</scope>
    <source>
        <strain evidence="14 15">Grell-BS-1999</strain>
    </source>
</reference>
<dbReference type="Proteomes" id="UP000009022">
    <property type="component" value="Unassembled WGS sequence"/>
</dbReference>